<dbReference type="InterPro" id="IPR036249">
    <property type="entry name" value="Thioredoxin-like_sf"/>
</dbReference>
<keyword evidence="3" id="KW-1185">Reference proteome</keyword>
<dbReference type="PANTHER" id="PTHR36057">
    <property type="match status" value="1"/>
</dbReference>
<dbReference type="Pfam" id="PF06764">
    <property type="entry name" value="DUF1223"/>
    <property type="match status" value="1"/>
</dbReference>
<sequence length="253" mass="27668">MNLLFPALWVALCILCTPAHADPRLRMTSSETATPVLELFTSQGCSSCPPAERWLSALTEHAALWHAVIPLAFHVDYWDRLGWVDPFANPGYSARQRAYARYAGSQGVYTPEFILAGHEWRGWFRRQPLPLAQTPSPPVGRLVLELDGDSLQLTFNPAHSAPARLTAHVARLGFGLSTAVVRGENAGRTLTHDFVVLTLQQLEASATNHWQTRLAADSRGERQALVAWLSAPGQPAPYQAVAGWLVTAGTDGQ</sequence>
<dbReference type="InterPro" id="IPR010634">
    <property type="entry name" value="DUF1223"/>
</dbReference>
<evidence type="ECO:0000313" key="2">
    <source>
        <dbReference type="EMBL" id="MDA7085643.1"/>
    </source>
</evidence>
<comment type="caution">
    <text evidence="2">The sequence shown here is derived from an EMBL/GenBank/DDBJ whole genome shotgun (WGS) entry which is preliminary data.</text>
</comment>
<accession>A0ABT4XBS0</accession>
<feature type="signal peptide" evidence="1">
    <location>
        <begin position="1"/>
        <end position="21"/>
    </location>
</feature>
<protein>
    <submittedName>
        <fullName evidence="2">DUF1223 domain-containing protein</fullName>
    </submittedName>
</protein>
<dbReference type="RefSeq" id="WP_271346573.1">
    <property type="nucleotide sequence ID" value="NZ_JAQJZJ010000002.1"/>
</dbReference>
<dbReference type="Proteomes" id="UP001212042">
    <property type="component" value="Unassembled WGS sequence"/>
</dbReference>
<evidence type="ECO:0000313" key="3">
    <source>
        <dbReference type="Proteomes" id="UP001212042"/>
    </source>
</evidence>
<dbReference type="SUPFAM" id="SSF52833">
    <property type="entry name" value="Thioredoxin-like"/>
    <property type="match status" value="1"/>
</dbReference>
<dbReference type="EMBL" id="JAQJZJ010000002">
    <property type="protein sequence ID" value="MDA7085643.1"/>
    <property type="molecule type" value="Genomic_DNA"/>
</dbReference>
<organism evidence="2 3">
    <name type="scientific">Pseudomonas aestuarii</name>
    <dbReference type="NCBI Taxonomy" id="3018340"/>
    <lineage>
        <taxon>Bacteria</taxon>
        <taxon>Pseudomonadati</taxon>
        <taxon>Pseudomonadota</taxon>
        <taxon>Gammaproteobacteria</taxon>
        <taxon>Pseudomonadales</taxon>
        <taxon>Pseudomonadaceae</taxon>
        <taxon>Pseudomonas</taxon>
    </lineage>
</organism>
<feature type="chain" id="PRO_5045603916" evidence="1">
    <location>
        <begin position="22"/>
        <end position="253"/>
    </location>
</feature>
<name>A0ABT4XBS0_9PSED</name>
<keyword evidence="1" id="KW-0732">Signal</keyword>
<evidence type="ECO:0000256" key="1">
    <source>
        <dbReference type="SAM" id="SignalP"/>
    </source>
</evidence>
<dbReference type="PANTHER" id="PTHR36057:SF1">
    <property type="entry name" value="LIPOPROTEIN LIPID ATTACHMENT SITE-LIKE PROTEIN, PUTATIVE (DUF1223)-RELATED"/>
    <property type="match status" value="1"/>
</dbReference>
<reference evidence="2 3" key="1">
    <citation type="submission" date="2023-01" db="EMBL/GenBank/DDBJ databases">
        <title>Pseudomonas SA3-5T sp. nov., isolated from tidal flat sediment.</title>
        <authorList>
            <person name="Kim H.S."/>
            <person name="Kim J.-S."/>
            <person name="Suh M.K."/>
            <person name="Eom M.K."/>
            <person name="Lee J.-S."/>
        </authorList>
    </citation>
    <scope>NUCLEOTIDE SEQUENCE [LARGE SCALE GENOMIC DNA]</scope>
    <source>
        <strain evidence="2 3">SA3-5</strain>
    </source>
</reference>
<proteinExistence type="predicted"/>
<gene>
    <name evidence="2" type="ORF">PH586_04465</name>
</gene>